<evidence type="ECO:0000313" key="4">
    <source>
        <dbReference type="Proteomes" id="UP001140217"/>
    </source>
</evidence>
<gene>
    <name evidence="3" type="ORF">H4R18_001624</name>
</gene>
<proteinExistence type="predicted"/>
<keyword evidence="4" id="KW-1185">Reference proteome</keyword>
<feature type="transmembrane region" description="Helical" evidence="2">
    <location>
        <begin position="152"/>
        <end position="180"/>
    </location>
</feature>
<feature type="region of interest" description="Disordered" evidence="1">
    <location>
        <begin position="189"/>
        <end position="219"/>
    </location>
</feature>
<feature type="compositionally biased region" description="Basic and acidic residues" evidence="1">
    <location>
        <begin position="193"/>
        <end position="212"/>
    </location>
</feature>
<reference evidence="3" key="1">
    <citation type="submission" date="2022-07" db="EMBL/GenBank/DDBJ databases">
        <title>Phylogenomic reconstructions and comparative analyses of Kickxellomycotina fungi.</title>
        <authorList>
            <person name="Reynolds N.K."/>
            <person name="Stajich J.E."/>
            <person name="Barry K."/>
            <person name="Grigoriev I.V."/>
            <person name="Crous P."/>
            <person name="Smith M.E."/>
        </authorList>
    </citation>
    <scope>NUCLEOTIDE SEQUENCE</scope>
    <source>
        <strain evidence="3">NBRC 105414</strain>
    </source>
</reference>
<evidence type="ECO:0000256" key="2">
    <source>
        <dbReference type="SAM" id="Phobius"/>
    </source>
</evidence>
<keyword evidence="2" id="KW-0472">Membrane</keyword>
<evidence type="ECO:0000313" key="3">
    <source>
        <dbReference type="EMBL" id="KAJ2783571.1"/>
    </source>
</evidence>
<feature type="transmembrane region" description="Helical" evidence="2">
    <location>
        <begin position="123"/>
        <end position="140"/>
    </location>
</feature>
<protein>
    <submittedName>
        <fullName evidence="3">Uncharacterized protein</fullName>
    </submittedName>
</protein>
<dbReference type="Proteomes" id="UP001140217">
    <property type="component" value="Unassembled WGS sequence"/>
</dbReference>
<name>A0A9W8HC82_9FUNG</name>
<keyword evidence="2" id="KW-0812">Transmembrane</keyword>
<keyword evidence="2" id="KW-1133">Transmembrane helix</keyword>
<accession>A0A9W8HC82</accession>
<dbReference type="OrthoDB" id="5663971at2759"/>
<comment type="caution">
    <text evidence="3">The sequence shown here is derived from an EMBL/GenBank/DDBJ whole genome shotgun (WGS) entry which is preliminary data.</text>
</comment>
<evidence type="ECO:0000256" key="1">
    <source>
        <dbReference type="SAM" id="MobiDB-lite"/>
    </source>
</evidence>
<feature type="transmembrane region" description="Helical" evidence="2">
    <location>
        <begin position="77"/>
        <end position="103"/>
    </location>
</feature>
<dbReference type="EMBL" id="JANBUL010000044">
    <property type="protein sequence ID" value="KAJ2783571.1"/>
    <property type="molecule type" value="Genomic_DNA"/>
</dbReference>
<feature type="transmembrane region" description="Helical" evidence="2">
    <location>
        <begin position="35"/>
        <end position="57"/>
    </location>
</feature>
<organism evidence="3 4">
    <name type="scientific">Coemansia javaensis</name>
    <dbReference type="NCBI Taxonomy" id="2761396"/>
    <lineage>
        <taxon>Eukaryota</taxon>
        <taxon>Fungi</taxon>
        <taxon>Fungi incertae sedis</taxon>
        <taxon>Zoopagomycota</taxon>
        <taxon>Kickxellomycotina</taxon>
        <taxon>Kickxellomycetes</taxon>
        <taxon>Kickxellales</taxon>
        <taxon>Kickxellaceae</taxon>
        <taxon>Coemansia</taxon>
    </lineage>
</organism>
<dbReference type="AlphaFoldDB" id="A0A9W8HC82"/>
<sequence length="219" mass="24167">MNIPLTEKVRQPHGLPTLYRVTAGRVKSMFYGENFALLIVYCACIAAHVMMAILVFGGEGNAKIGDDVAEVDTLADFGFAMDAIANVVVILLNVLWISMCIWWRRYVIGGYDVHKGTNLSVEFMFILTQICLIASDRGFIKLVPSQLTLQSLMYPLAATLIGVLCILLLYIGVSFLAWFVKRGCGTVSTTPDGSERDIPPEDRRGITSEEAHGFTLGRR</sequence>